<accession>A0A4C1ZWU4</accession>
<gene>
    <name evidence="2" type="ORF">EVAR_69375_1</name>
</gene>
<dbReference type="AlphaFoldDB" id="A0A4C1ZWU4"/>
<sequence>MHEETEFNMIDDEIRSEHKWAFPQTPMRQVYHLGSQMHNKMKSDIRMSKDTHQGRHKNNPKMTPTQGRISRYGPPRVKPGTFWLESTHLTTGLPSLVCSYLSSVGVLALSLICSDAFNLLRPRQ</sequence>
<comment type="caution">
    <text evidence="2">The sequence shown here is derived from an EMBL/GenBank/DDBJ whole genome shotgun (WGS) entry which is preliminary data.</text>
</comment>
<organism evidence="2 3">
    <name type="scientific">Eumeta variegata</name>
    <name type="common">Bagworm moth</name>
    <name type="synonym">Eumeta japonica</name>
    <dbReference type="NCBI Taxonomy" id="151549"/>
    <lineage>
        <taxon>Eukaryota</taxon>
        <taxon>Metazoa</taxon>
        <taxon>Ecdysozoa</taxon>
        <taxon>Arthropoda</taxon>
        <taxon>Hexapoda</taxon>
        <taxon>Insecta</taxon>
        <taxon>Pterygota</taxon>
        <taxon>Neoptera</taxon>
        <taxon>Endopterygota</taxon>
        <taxon>Lepidoptera</taxon>
        <taxon>Glossata</taxon>
        <taxon>Ditrysia</taxon>
        <taxon>Tineoidea</taxon>
        <taxon>Psychidae</taxon>
        <taxon>Oiketicinae</taxon>
        <taxon>Eumeta</taxon>
    </lineage>
</organism>
<proteinExistence type="predicted"/>
<reference evidence="2 3" key="1">
    <citation type="journal article" date="2019" name="Commun. Biol.">
        <title>The bagworm genome reveals a unique fibroin gene that provides high tensile strength.</title>
        <authorList>
            <person name="Kono N."/>
            <person name="Nakamura H."/>
            <person name="Ohtoshi R."/>
            <person name="Tomita M."/>
            <person name="Numata K."/>
            <person name="Arakawa K."/>
        </authorList>
    </citation>
    <scope>NUCLEOTIDE SEQUENCE [LARGE SCALE GENOMIC DNA]</scope>
</reference>
<feature type="region of interest" description="Disordered" evidence="1">
    <location>
        <begin position="48"/>
        <end position="74"/>
    </location>
</feature>
<name>A0A4C1ZWU4_EUMVA</name>
<protein>
    <submittedName>
        <fullName evidence="2">Uncharacterized protein</fullName>
    </submittedName>
</protein>
<evidence type="ECO:0000256" key="1">
    <source>
        <dbReference type="SAM" id="MobiDB-lite"/>
    </source>
</evidence>
<keyword evidence="3" id="KW-1185">Reference proteome</keyword>
<evidence type="ECO:0000313" key="3">
    <source>
        <dbReference type="Proteomes" id="UP000299102"/>
    </source>
</evidence>
<dbReference type="EMBL" id="BGZK01002177">
    <property type="protein sequence ID" value="GBP91519.1"/>
    <property type="molecule type" value="Genomic_DNA"/>
</dbReference>
<evidence type="ECO:0000313" key="2">
    <source>
        <dbReference type="EMBL" id="GBP91519.1"/>
    </source>
</evidence>
<dbReference type="Proteomes" id="UP000299102">
    <property type="component" value="Unassembled WGS sequence"/>
</dbReference>